<dbReference type="PANTHER" id="PTHR28122:SF1">
    <property type="entry name" value="E3 UBIQUITIN-PROTEIN LIGASE SUBSTRATE RECEPTOR MMS22"/>
    <property type="match status" value="1"/>
</dbReference>
<feature type="compositionally biased region" description="Low complexity" evidence="1">
    <location>
        <begin position="157"/>
        <end position="173"/>
    </location>
</feature>
<dbReference type="OMA" id="DKWLECW"/>
<feature type="compositionally biased region" description="Basic and acidic residues" evidence="1">
    <location>
        <begin position="387"/>
        <end position="399"/>
    </location>
</feature>
<dbReference type="STRING" id="1858805.M5G4F8"/>
<feature type="region of interest" description="Disordered" evidence="1">
    <location>
        <begin position="477"/>
        <end position="660"/>
    </location>
</feature>
<feature type="compositionally biased region" description="Polar residues" evidence="1">
    <location>
        <begin position="528"/>
        <end position="542"/>
    </location>
</feature>
<dbReference type="EMBL" id="JH795859">
    <property type="protein sequence ID" value="EJU03584.1"/>
    <property type="molecule type" value="Genomic_DNA"/>
</dbReference>
<evidence type="ECO:0000256" key="1">
    <source>
        <dbReference type="SAM" id="MobiDB-lite"/>
    </source>
</evidence>
<dbReference type="GeneID" id="63684977"/>
<dbReference type="GO" id="GO:0005634">
    <property type="term" value="C:nucleus"/>
    <property type="evidence" value="ECO:0007669"/>
    <property type="project" value="InterPro"/>
</dbReference>
<feature type="compositionally biased region" description="Basic and acidic residues" evidence="1">
    <location>
        <begin position="576"/>
        <end position="586"/>
    </location>
</feature>
<dbReference type="Proteomes" id="UP000030653">
    <property type="component" value="Unassembled WGS sequence"/>
</dbReference>
<sequence>MSSDESDDPMLLRPHRPRRKETEKVTSSNDEPSEPPLKRRRLSNDALVLLESSDVGEQEQLAAEGDDYWLSPPTTHGDDILELKSVSSSVRASTFRPVDLPPSVSTRSLHLDRPSLLETSQASTESSVNSLPRGFLHLHATLSLSPKDDSRLPLFESSPTSSLLTPTSAQSSQGSIFRRLQPQSPIAPPQTIASTPFGAVPNLAALGPVRELRPRTKKQLAPFTIDRAEYERVLRNAREAIVRDKVVARASARDESQYEETQDAGTTQQTEESGEDFIPRATLARRRPQSRSPDPPPDAVQRTSKVAPYTAPSLSDEEIFARFGGVISDDDQPPVPLPKAPKRPTRPKRAPHARPFPFELDINHSEGASSKTGRHSSLGPPKSHSPHLSDGDETSESRINDLSSHRVPYIDLNSQHTTSTNARSPIASRSSLSPSSSSSGSEESDDSSGSIYLMNRDYKKMKALKHMQPWFLVKRALEGGTSPKTQKRTRTKSPSVDRTPTPEPLPPRSQDDLDDWVRYDDDYDRRPNQNVRTPADTTTRQPSVVEISDDQSNVSSSSNDNEVEFVAAARTSPGPRMERDLIDRMLSRSTYVRKGREPERQRKHRRVNHASHSRQTKLRFPVVDRTSHDKENTIPARPRQLSEDIDEARPSRRPRRRYFGGSLEDDDLIFGRTSPIDRPWPSGLARAGKPNPLSVDPPKASSNRFQWNRSTNNVIQAGPLPNVSPRSPGINDSIGPPSDWDLYTTFSLDFGIRCLPPGIKMPSTSFIGKGRLFELISLVSNPAAVLDALPRSYSGFGLMLEADPNYEDFESKLPAICDALHTWISSTSQTDTDADARDLMRYVALSVTRLIPRQTIENAEQACDEVEKQVQHLLRRFPEPPTTRVSPAHLHLQWFVVDVCARMVAALQSLNPGETPQIRRLLEVIERSISELITALLHLGMHNAMQTIKQLQADGIDALDDPLVELWVCVIHLTKAMSTRYSSIPSFSQQLETAIALRYPSGMSVHACEQIWYTTMSVCLLSQFTSSGITLREPLQETHWPIVLKALAYAPLLPHQTAQQSLSNVAAINRDKHICMILRRCCLMVARWGWDLSSAEGLLKLFNDLFKARKFSNLDLQEERKADFAPFLTNLDVRLLSNLEQTDTAYGLFLKLLAGTIDGLRSKDNEKAIMKLLGALIPVGVVTFTKEKPPTRFELSQLHNRYSAILLAIYLEPSTATRRIESARRILDFVKADHNSRQVCLRAVMYLGIMLRHLKLPPISAVQWTSEMMEIMLQEFSAALLRDNSVPLSKEGKIIRDEAEMMICLLVRSITKVIKVSSLDATRASPVIYPDIVFLQNSWTSKILRSASYVKSVVSVEILRYIQAFLDERLRALPTGTIPVSQTERDEESQDYGDADYEWDDPTFIQMLDMADGVGDVSFTRTAEKKVVETVENDLSPAVFQFISNIFANGSVLPPEGWELVDAAVDCWASCGYVIIYNNLRDWSSYVSAYGVESCTRLMNKADRRRVGLRFMYKAILLDPGAYRRCEEEFLSMWCQTIVRPRLTLEHKYTEALLQCKEARHGLLQPLWTHEFPHTQMDAGGLEAVRIDLIELVLIHASRTLADPSGDAISDKQKRIISTVLRELVPAMKDYYWVYMSADAAETNKNYYQLCQRVLASMERNIPQLLVNGDLTWLPPPQQGDIHIVQSAGIIH</sequence>
<dbReference type="GO" id="GO:0031297">
    <property type="term" value="P:replication fork processing"/>
    <property type="evidence" value="ECO:0007669"/>
    <property type="project" value="InterPro"/>
</dbReference>
<feature type="compositionally biased region" description="Basic residues" evidence="1">
    <location>
        <begin position="601"/>
        <end position="617"/>
    </location>
</feature>
<gene>
    <name evidence="2" type="ORF">DACRYDRAFT_114958</name>
</gene>
<feature type="region of interest" description="Disordered" evidence="1">
    <location>
        <begin position="249"/>
        <end position="450"/>
    </location>
</feature>
<reference evidence="2 3" key="1">
    <citation type="journal article" date="2012" name="Science">
        <title>The Paleozoic origin of enzymatic lignin decomposition reconstructed from 31 fungal genomes.</title>
        <authorList>
            <person name="Floudas D."/>
            <person name="Binder M."/>
            <person name="Riley R."/>
            <person name="Barry K."/>
            <person name="Blanchette R.A."/>
            <person name="Henrissat B."/>
            <person name="Martinez A.T."/>
            <person name="Otillar R."/>
            <person name="Spatafora J.W."/>
            <person name="Yadav J.S."/>
            <person name="Aerts A."/>
            <person name="Benoit I."/>
            <person name="Boyd A."/>
            <person name="Carlson A."/>
            <person name="Copeland A."/>
            <person name="Coutinho P.M."/>
            <person name="de Vries R.P."/>
            <person name="Ferreira P."/>
            <person name="Findley K."/>
            <person name="Foster B."/>
            <person name="Gaskell J."/>
            <person name="Glotzer D."/>
            <person name="Gorecki P."/>
            <person name="Heitman J."/>
            <person name="Hesse C."/>
            <person name="Hori C."/>
            <person name="Igarashi K."/>
            <person name="Jurgens J.A."/>
            <person name="Kallen N."/>
            <person name="Kersten P."/>
            <person name="Kohler A."/>
            <person name="Kuees U."/>
            <person name="Kumar T.K.A."/>
            <person name="Kuo A."/>
            <person name="LaButti K."/>
            <person name="Larrondo L.F."/>
            <person name="Lindquist E."/>
            <person name="Ling A."/>
            <person name="Lombard V."/>
            <person name="Lucas S."/>
            <person name="Lundell T."/>
            <person name="Martin R."/>
            <person name="McLaughlin D.J."/>
            <person name="Morgenstern I."/>
            <person name="Morin E."/>
            <person name="Murat C."/>
            <person name="Nagy L.G."/>
            <person name="Nolan M."/>
            <person name="Ohm R.A."/>
            <person name="Patyshakuliyeva A."/>
            <person name="Rokas A."/>
            <person name="Ruiz-Duenas F.J."/>
            <person name="Sabat G."/>
            <person name="Salamov A."/>
            <person name="Samejima M."/>
            <person name="Schmutz J."/>
            <person name="Slot J.C."/>
            <person name="St John F."/>
            <person name="Stenlid J."/>
            <person name="Sun H."/>
            <person name="Sun S."/>
            <person name="Syed K."/>
            <person name="Tsang A."/>
            <person name="Wiebenga A."/>
            <person name="Young D."/>
            <person name="Pisabarro A."/>
            <person name="Eastwood D.C."/>
            <person name="Martin F."/>
            <person name="Cullen D."/>
            <person name="Grigoriev I.V."/>
            <person name="Hibbett D.S."/>
        </authorList>
    </citation>
    <scope>NUCLEOTIDE SEQUENCE [LARGE SCALE GENOMIC DNA]</scope>
    <source>
        <strain evidence="2 3">DJM-731 SS1</strain>
    </source>
</reference>
<dbReference type="GO" id="GO:0000724">
    <property type="term" value="P:double-strand break repair via homologous recombination"/>
    <property type="evidence" value="ECO:0007669"/>
    <property type="project" value="TreeGrafter"/>
</dbReference>
<feature type="compositionally biased region" description="Basic and acidic residues" evidence="1">
    <location>
        <begin position="509"/>
        <end position="527"/>
    </location>
</feature>
<name>M5G4F8_DACPD</name>
<dbReference type="RefSeq" id="XP_040630478.1">
    <property type="nucleotide sequence ID" value="XM_040769915.1"/>
</dbReference>
<feature type="compositionally biased region" description="Basic residues" evidence="1">
    <location>
        <begin position="340"/>
        <end position="352"/>
    </location>
</feature>
<protein>
    <submittedName>
        <fullName evidence="2">Uncharacterized protein</fullName>
    </submittedName>
</protein>
<dbReference type="HOGENOM" id="CLU_241138_0_0_1"/>
<proteinExistence type="predicted"/>
<dbReference type="Pfam" id="PF09462">
    <property type="entry name" value="Mus7"/>
    <property type="match status" value="1"/>
</dbReference>
<feature type="region of interest" description="Disordered" evidence="1">
    <location>
        <begin position="1"/>
        <end position="112"/>
    </location>
</feature>
<dbReference type="PANTHER" id="PTHR28122">
    <property type="entry name" value="E3 UBIQUITIN-PROTEIN LIGASE SUBSTRATE RECEPTOR MMS22"/>
    <property type="match status" value="1"/>
</dbReference>
<evidence type="ECO:0000313" key="2">
    <source>
        <dbReference type="EMBL" id="EJU03584.1"/>
    </source>
</evidence>
<dbReference type="InterPro" id="IPR019021">
    <property type="entry name" value="Mms22"/>
</dbReference>
<feature type="compositionally biased region" description="Polar residues" evidence="1">
    <location>
        <begin position="412"/>
        <end position="421"/>
    </location>
</feature>
<feature type="region of interest" description="Disordered" evidence="1">
    <location>
        <begin position="679"/>
        <end position="699"/>
    </location>
</feature>
<dbReference type="GO" id="GO:0035361">
    <property type="term" value="C:Cul8-RING ubiquitin ligase complex"/>
    <property type="evidence" value="ECO:0007669"/>
    <property type="project" value="TreeGrafter"/>
</dbReference>
<accession>M5G4F8</accession>
<feature type="compositionally biased region" description="Low complexity" evidence="1">
    <location>
        <begin position="422"/>
        <end position="450"/>
    </location>
</feature>
<feature type="region of interest" description="Disordered" evidence="1">
    <location>
        <begin position="153"/>
        <end position="174"/>
    </location>
</feature>
<keyword evidence="3" id="KW-1185">Reference proteome</keyword>
<feature type="compositionally biased region" description="Low complexity" evidence="1">
    <location>
        <begin position="550"/>
        <end position="566"/>
    </location>
</feature>
<organism evidence="2 3">
    <name type="scientific">Dacryopinax primogenitus (strain DJM 731)</name>
    <name type="common">Brown rot fungus</name>
    <dbReference type="NCBI Taxonomy" id="1858805"/>
    <lineage>
        <taxon>Eukaryota</taxon>
        <taxon>Fungi</taxon>
        <taxon>Dikarya</taxon>
        <taxon>Basidiomycota</taxon>
        <taxon>Agaricomycotina</taxon>
        <taxon>Dacrymycetes</taxon>
        <taxon>Dacrymycetales</taxon>
        <taxon>Dacrymycetaceae</taxon>
        <taxon>Dacryopinax</taxon>
    </lineage>
</organism>
<dbReference type="OrthoDB" id="2386201at2759"/>
<evidence type="ECO:0000313" key="3">
    <source>
        <dbReference type="Proteomes" id="UP000030653"/>
    </source>
</evidence>